<evidence type="ECO:0000256" key="7">
    <source>
        <dbReference type="NCBIfam" id="TIGR01068"/>
    </source>
</evidence>
<dbReference type="GO" id="GO:0005737">
    <property type="term" value="C:cytoplasm"/>
    <property type="evidence" value="ECO:0007669"/>
    <property type="project" value="TreeGrafter"/>
</dbReference>
<evidence type="ECO:0000256" key="8">
    <source>
        <dbReference type="PIRNR" id="PIRNR000077"/>
    </source>
</evidence>
<evidence type="ECO:0000313" key="13">
    <source>
        <dbReference type="Proteomes" id="UP000824175"/>
    </source>
</evidence>
<name>A0A9D1HM21_9FIRM</name>
<evidence type="ECO:0000256" key="3">
    <source>
        <dbReference type="ARBA" id="ARBA00022448"/>
    </source>
</evidence>
<comment type="caution">
    <text evidence="12">The sequence shown here is derived from an EMBL/GenBank/DDBJ whole genome shotgun (WGS) entry which is preliminary data.</text>
</comment>
<reference evidence="12" key="1">
    <citation type="submission" date="2020-10" db="EMBL/GenBank/DDBJ databases">
        <authorList>
            <person name="Gilroy R."/>
        </authorList>
    </citation>
    <scope>NUCLEOTIDE SEQUENCE</scope>
    <source>
        <strain evidence="12">CHK195-11698</strain>
    </source>
</reference>
<evidence type="ECO:0000313" key="12">
    <source>
        <dbReference type="EMBL" id="HIU12998.1"/>
    </source>
</evidence>
<dbReference type="PROSITE" id="PS51352">
    <property type="entry name" value="THIOREDOXIN_2"/>
    <property type="match status" value="1"/>
</dbReference>
<dbReference type="InterPro" id="IPR017937">
    <property type="entry name" value="Thioredoxin_CS"/>
</dbReference>
<dbReference type="InterPro" id="IPR005746">
    <property type="entry name" value="Thioredoxin"/>
</dbReference>
<evidence type="ECO:0000256" key="1">
    <source>
        <dbReference type="ARBA" id="ARBA00008987"/>
    </source>
</evidence>
<dbReference type="SUPFAM" id="SSF52833">
    <property type="entry name" value="Thioredoxin-like"/>
    <property type="match status" value="1"/>
</dbReference>
<dbReference type="CDD" id="cd02947">
    <property type="entry name" value="TRX_family"/>
    <property type="match status" value="1"/>
</dbReference>
<dbReference type="Proteomes" id="UP000824175">
    <property type="component" value="Unassembled WGS sequence"/>
</dbReference>
<evidence type="ECO:0000256" key="9">
    <source>
        <dbReference type="PIRSR" id="PIRSR000077-1"/>
    </source>
</evidence>
<accession>A0A9D1HM21</accession>
<evidence type="ECO:0000256" key="10">
    <source>
        <dbReference type="PIRSR" id="PIRSR000077-4"/>
    </source>
</evidence>
<dbReference type="InterPro" id="IPR036249">
    <property type="entry name" value="Thioredoxin-like_sf"/>
</dbReference>
<dbReference type="GO" id="GO:0015035">
    <property type="term" value="F:protein-disulfide reductase activity"/>
    <property type="evidence" value="ECO:0007669"/>
    <property type="project" value="UniProtKB-UniRule"/>
</dbReference>
<keyword evidence="6 10" id="KW-0676">Redox-active center</keyword>
<dbReference type="PROSITE" id="PS00194">
    <property type="entry name" value="THIOREDOXIN_1"/>
    <property type="match status" value="1"/>
</dbReference>
<evidence type="ECO:0000256" key="6">
    <source>
        <dbReference type="ARBA" id="ARBA00023284"/>
    </source>
</evidence>
<dbReference type="Gene3D" id="3.40.30.10">
    <property type="entry name" value="Glutaredoxin"/>
    <property type="match status" value="1"/>
</dbReference>
<keyword evidence="3" id="KW-0813">Transport</keyword>
<feature type="active site" description="Nucleophile" evidence="9">
    <location>
        <position position="27"/>
    </location>
</feature>
<protein>
    <recommendedName>
        <fullName evidence="2 7">Thioredoxin</fullName>
    </recommendedName>
</protein>
<dbReference type="PANTHER" id="PTHR45663">
    <property type="entry name" value="GEO12009P1"/>
    <property type="match status" value="1"/>
</dbReference>
<reference evidence="12" key="2">
    <citation type="journal article" date="2021" name="PeerJ">
        <title>Extensive microbial diversity within the chicken gut microbiome revealed by metagenomics and culture.</title>
        <authorList>
            <person name="Gilroy R."/>
            <person name="Ravi A."/>
            <person name="Getino M."/>
            <person name="Pursley I."/>
            <person name="Horton D.L."/>
            <person name="Alikhan N.F."/>
            <person name="Baker D."/>
            <person name="Gharbi K."/>
            <person name="Hall N."/>
            <person name="Watson M."/>
            <person name="Adriaenssens E.M."/>
            <person name="Foster-Nyarko E."/>
            <person name="Jarju S."/>
            <person name="Secka A."/>
            <person name="Antonio M."/>
            <person name="Oren A."/>
            <person name="Chaudhuri R.R."/>
            <person name="La Ragione R."/>
            <person name="Hildebrand F."/>
            <person name="Pallen M.J."/>
        </authorList>
    </citation>
    <scope>NUCLEOTIDE SEQUENCE</scope>
    <source>
        <strain evidence="12">CHK195-11698</strain>
    </source>
</reference>
<feature type="disulfide bond" description="Redox-active" evidence="10">
    <location>
        <begin position="27"/>
        <end position="30"/>
    </location>
</feature>
<evidence type="ECO:0000256" key="2">
    <source>
        <dbReference type="ARBA" id="ARBA00020570"/>
    </source>
</evidence>
<sequence>MKIVNEKSFDETIANGVVLVDFFATWCGPCRMVAPVLEELAEKYAGRMEIVKVDVDQSQSLAMRFGVQSIPTLLLFKNGALQETQIGFAGGPQIEAMINKYL</sequence>
<comment type="similarity">
    <text evidence="1 8">Belongs to the thioredoxin family.</text>
</comment>
<dbReference type="EMBL" id="DVMJ01000020">
    <property type="protein sequence ID" value="HIU12998.1"/>
    <property type="molecule type" value="Genomic_DNA"/>
</dbReference>
<feature type="active site" description="Nucleophile" evidence="9">
    <location>
        <position position="30"/>
    </location>
</feature>
<dbReference type="InterPro" id="IPR013766">
    <property type="entry name" value="Thioredoxin_domain"/>
</dbReference>
<evidence type="ECO:0000256" key="5">
    <source>
        <dbReference type="ARBA" id="ARBA00023157"/>
    </source>
</evidence>
<dbReference type="Pfam" id="PF00085">
    <property type="entry name" value="Thioredoxin"/>
    <property type="match status" value="1"/>
</dbReference>
<feature type="site" description="Contributes to redox potential value" evidence="9">
    <location>
        <position position="28"/>
    </location>
</feature>
<dbReference type="FunFam" id="3.40.30.10:FF:000001">
    <property type="entry name" value="Thioredoxin"/>
    <property type="match status" value="1"/>
</dbReference>
<evidence type="ECO:0000259" key="11">
    <source>
        <dbReference type="PROSITE" id="PS51352"/>
    </source>
</evidence>
<dbReference type="NCBIfam" id="TIGR01068">
    <property type="entry name" value="thioredoxin"/>
    <property type="match status" value="1"/>
</dbReference>
<dbReference type="PIRSF" id="PIRSF000077">
    <property type="entry name" value="Thioredoxin"/>
    <property type="match status" value="1"/>
</dbReference>
<dbReference type="AlphaFoldDB" id="A0A9D1HM21"/>
<gene>
    <name evidence="12" type="primary">trxA</name>
    <name evidence="12" type="ORF">IAD15_02895</name>
</gene>
<dbReference type="PANTHER" id="PTHR45663:SF11">
    <property type="entry name" value="GEO12009P1"/>
    <property type="match status" value="1"/>
</dbReference>
<feature type="domain" description="Thioredoxin" evidence="11">
    <location>
        <begin position="1"/>
        <end position="102"/>
    </location>
</feature>
<proteinExistence type="inferred from homology"/>
<keyword evidence="5 10" id="KW-1015">Disulfide bond</keyword>
<feature type="site" description="Deprotonates C-terminal active site Cys" evidence="9">
    <location>
        <position position="21"/>
    </location>
</feature>
<evidence type="ECO:0000256" key="4">
    <source>
        <dbReference type="ARBA" id="ARBA00022982"/>
    </source>
</evidence>
<dbReference type="PRINTS" id="PR00421">
    <property type="entry name" value="THIOREDOXIN"/>
</dbReference>
<organism evidence="12 13">
    <name type="scientific">Candidatus Fimiplasma intestinipullorum</name>
    <dbReference type="NCBI Taxonomy" id="2840825"/>
    <lineage>
        <taxon>Bacteria</taxon>
        <taxon>Bacillati</taxon>
        <taxon>Bacillota</taxon>
        <taxon>Clostridia</taxon>
        <taxon>Eubacteriales</taxon>
        <taxon>Candidatus Fimiplasma</taxon>
    </lineage>
</organism>
<feature type="site" description="Contributes to redox potential value" evidence="9">
    <location>
        <position position="29"/>
    </location>
</feature>
<keyword evidence="4" id="KW-0249">Electron transport</keyword>